<gene>
    <name evidence="1" type="ORF">L9G74_12440</name>
</gene>
<dbReference type="EMBL" id="JAKOGG010000008">
    <property type="protein sequence ID" value="MCS4557254.1"/>
    <property type="molecule type" value="Genomic_DNA"/>
</dbReference>
<dbReference type="Proteomes" id="UP001201549">
    <property type="component" value="Unassembled WGS sequence"/>
</dbReference>
<dbReference type="RefSeq" id="WP_238896736.1">
    <property type="nucleotide sequence ID" value="NZ_JAKOGG010000008.1"/>
</dbReference>
<evidence type="ECO:0000313" key="2">
    <source>
        <dbReference type="Proteomes" id="UP001201549"/>
    </source>
</evidence>
<sequence>MAKSNSVAKLGVGAASVVGLLLLAGCGGKSPLAEICHDNPQVCRDLDLDATCRERRTPLLELRLAIKRQQVSADDETQFKLLQALESYNTCLKRAAGIQHVNNPSLTSNAQRAYALTSESLQALQQQTQGRDNAHLAYYHWTKLSDRSALEVLNTLQQQHKIQDAYILAGLGTERLRSEPEQARELFLQALQNATPEQFVADWLLALASVTPDVELKYLLQKTNVVLTDRGVNQRMLTDSLGARRAAQAGLDTEAQQLAQALQRGEYQQSHWPDRLAYTEPVAQAPVAASTDNASVSGAVTSPTTR</sequence>
<organism evidence="1 2">
    <name type="scientific">Shewanella electrica</name>
    <dbReference type="NCBI Taxonomy" id="515560"/>
    <lineage>
        <taxon>Bacteria</taxon>
        <taxon>Pseudomonadati</taxon>
        <taxon>Pseudomonadota</taxon>
        <taxon>Gammaproteobacteria</taxon>
        <taxon>Alteromonadales</taxon>
        <taxon>Shewanellaceae</taxon>
        <taxon>Shewanella</taxon>
    </lineage>
</organism>
<dbReference type="PROSITE" id="PS51257">
    <property type="entry name" value="PROKAR_LIPOPROTEIN"/>
    <property type="match status" value="1"/>
</dbReference>
<proteinExistence type="predicted"/>
<keyword evidence="2" id="KW-1185">Reference proteome</keyword>
<protein>
    <submittedName>
        <fullName evidence="1">DUF2989 domain-containing protein</fullName>
    </submittedName>
</protein>
<dbReference type="InterPro" id="IPR021372">
    <property type="entry name" value="DUF2989"/>
</dbReference>
<evidence type="ECO:0000313" key="1">
    <source>
        <dbReference type="EMBL" id="MCS4557254.1"/>
    </source>
</evidence>
<dbReference type="Pfam" id="PF11207">
    <property type="entry name" value="DUF2989"/>
    <property type="match status" value="1"/>
</dbReference>
<name>A0ABT2FPX5_9GAMM</name>
<reference evidence="2" key="1">
    <citation type="submission" date="2023-07" db="EMBL/GenBank/DDBJ databases">
        <title>Shewanella mangrovi sp. nov., an acetaldehyde- degrading bacterium isolated from mangrove sediment.</title>
        <authorList>
            <person name="Liu Y."/>
        </authorList>
    </citation>
    <scope>NUCLEOTIDE SEQUENCE [LARGE SCALE GENOMIC DNA]</scope>
    <source>
        <strain evidence="2">C32</strain>
    </source>
</reference>
<comment type="caution">
    <text evidence="1">The sequence shown here is derived from an EMBL/GenBank/DDBJ whole genome shotgun (WGS) entry which is preliminary data.</text>
</comment>
<accession>A0ABT2FPX5</accession>